<name>A0ABT0PHG0_9GAMM</name>
<dbReference type="EMBL" id="JAMFLX010000017">
    <property type="protein sequence ID" value="MCL6270813.1"/>
    <property type="molecule type" value="Genomic_DNA"/>
</dbReference>
<evidence type="ECO:0000313" key="3">
    <source>
        <dbReference type="Proteomes" id="UP001203338"/>
    </source>
</evidence>
<keyword evidence="1" id="KW-0812">Transmembrane</keyword>
<evidence type="ECO:0000313" key="2">
    <source>
        <dbReference type="EMBL" id="MCL6270813.1"/>
    </source>
</evidence>
<evidence type="ECO:0008006" key="4">
    <source>
        <dbReference type="Google" id="ProtNLM"/>
    </source>
</evidence>
<evidence type="ECO:0000256" key="1">
    <source>
        <dbReference type="SAM" id="Phobius"/>
    </source>
</evidence>
<feature type="transmembrane region" description="Helical" evidence="1">
    <location>
        <begin position="56"/>
        <end position="78"/>
    </location>
</feature>
<organism evidence="2 3">
    <name type="scientific">Parendozoicomonas callyspongiae</name>
    <dbReference type="NCBI Taxonomy" id="2942213"/>
    <lineage>
        <taxon>Bacteria</taxon>
        <taxon>Pseudomonadati</taxon>
        <taxon>Pseudomonadota</taxon>
        <taxon>Gammaproteobacteria</taxon>
        <taxon>Oceanospirillales</taxon>
        <taxon>Endozoicomonadaceae</taxon>
        <taxon>Parendozoicomonas</taxon>
    </lineage>
</organism>
<keyword evidence="1" id="KW-1133">Transmembrane helix</keyword>
<sequence length="112" mass="11794">MITGNNTGHNKLRSLALALATAATLSITPAWGSDSQVRKENPSLFAMTGDLVLARPLMLATTLVGTAVFVVSSPFSIFGGNVKQSAETLVYDPFKATFVRCLGCSAHTDEGF</sequence>
<proteinExistence type="predicted"/>
<reference evidence="2 3" key="1">
    <citation type="submission" date="2022-05" db="EMBL/GenBank/DDBJ databases">
        <authorList>
            <person name="Park J.-S."/>
        </authorList>
    </citation>
    <scope>NUCLEOTIDE SEQUENCE [LARGE SCALE GENOMIC DNA]</scope>
    <source>
        <strain evidence="2 3">2012CJ34-2</strain>
    </source>
</reference>
<dbReference type="RefSeq" id="WP_249700106.1">
    <property type="nucleotide sequence ID" value="NZ_JAMFLX010000017.1"/>
</dbReference>
<dbReference type="Proteomes" id="UP001203338">
    <property type="component" value="Unassembled WGS sequence"/>
</dbReference>
<accession>A0ABT0PHG0</accession>
<protein>
    <recommendedName>
        <fullName evidence="4">Multidrug transporter</fullName>
    </recommendedName>
</protein>
<comment type="caution">
    <text evidence="2">The sequence shown here is derived from an EMBL/GenBank/DDBJ whole genome shotgun (WGS) entry which is preliminary data.</text>
</comment>
<gene>
    <name evidence="2" type="ORF">M3P05_12850</name>
</gene>
<keyword evidence="3" id="KW-1185">Reference proteome</keyword>
<keyword evidence="1" id="KW-0472">Membrane</keyword>